<accession>A0ABR2YDB1</accession>
<dbReference type="EMBL" id="JALJOT010000015">
    <property type="protein sequence ID" value="KAK9902793.1"/>
    <property type="molecule type" value="Genomic_DNA"/>
</dbReference>
<sequence>MYGGRKYFACSTSLTEGRSMKSYPMVTCACALVLNCGVTRVSTQSSSAATTQNDPGAASAVNPVPSSGRHLLDSSTTNDPNSAGAVNPVPSSSGRRLASITVPFDENAIDPIRHGRKLLECSAYKGKHWEAKERGNWEGVRNIHGPGPDDGSKPTTVR</sequence>
<dbReference type="Proteomes" id="UP001491310">
    <property type="component" value="Unassembled WGS sequence"/>
</dbReference>
<reference evidence="2 3" key="1">
    <citation type="journal article" date="2024" name="Nat. Commun.">
        <title>Phylogenomics reveals the evolutionary origins of lichenization in chlorophyte algae.</title>
        <authorList>
            <person name="Puginier C."/>
            <person name="Libourel C."/>
            <person name="Otte J."/>
            <person name="Skaloud P."/>
            <person name="Haon M."/>
            <person name="Grisel S."/>
            <person name="Petersen M."/>
            <person name="Berrin J.G."/>
            <person name="Delaux P.M."/>
            <person name="Dal Grande F."/>
            <person name="Keller J."/>
        </authorList>
    </citation>
    <scope>NUCLEOTIDE SEQUENCE [LARGE SCALE GENOMIC DNA]</scope>
    <source>
        <strain evidence="2 3">SAG 216-7</strain>
    </source>
</reference>
<feature type="region of interest" description="Disordered" evidence="1">
    <location>
        <begin position="131"/>
        <end position="158"/>
    </location>
</feature>
<organism evidence="2 3">
    <name type="scientific">Coccomyxa subellipsoidea</name>
    <dbReference type="NCBI Taxonomy" id="248742"/>
    <lineage>
        <taxon>Eukaryota</taxon>
        <taxon>Viridiplantae</taxon>
        <taxon>Chlorophyta</taxon>
        <taxon>core chlorophytes</taxon>
        <taxon>Trebouxiophyceae</taxon>
        <taxon>Trebouxiophyceae incertae sedis</taxon>
        <taxon>Coccomyxaceae</taxon>
        <taxon>Coccomyxa</taxon>
    </lineage>
</organism>
<gene>
    <name evidence="2" type="ORF">WJX75_006205</name>
</gene>
<keyword evidence="3" id="KW-1185">Reference proteome</keyword>
<evidence type="ECO:0000256" key="1">
    <source>
        <dbReference type="SAM" id="MobiDB-lite"/>
    </source>
</evidence>
<evidence type="ECO:0000313" key="2">
    <source>
        <dbReference type="EMBL" id="KAK9902793.1"/>
    </source>
</evidence>
<proteinExistence type="predicted"/>
<feature type="region of interest" description="Disordered" evidence="1">
    <location>
        <begin position="47"/>
        <end position="97"/>
    </location>
</feature>
<evidence type="ECO:0000313" key="3">
    <source>
        <dbReference type="Proteomes" id="UP001491310"/>
    </source>
</evidence>
<name>A0ABR2YDB1_9CHLO</name>
<comment type="caution">
    <text evidence="2">The sequence shown here is derived from an EMBL/GenBank/DDBJ whole genome shotgun (WGS) entry which is preliminary data.</text>
</comment>
<protein>
    <submittedName>
        <fullName evidence="2">Uncharacterized protein</fullName>
    </submittedName>
</protein>